<proteinExistence type="predicted"/>
<organism evidence="1 2">
    <name type="scientific">Neobacillus niacini</name>
    <dbReference type="NCBI Taxonomy" id="86668"/>
    <lineage>
        <taxon>Bacteria</taxon>
        <taxon>Bacillati</taxon>
        <taxon>Bacillota</taxon>
        <taxon>Bacilli</taxon>
        <taxon>Bacillales</taxon>
        <taxon>Bacillaceae</taxon>
        <taxon>Neobacillus</taxon>
    </lineage>
</organism>
<dbReference type="Proteomes" id="UP000548423">
    <property type="component" value="Unassembled WGS sequence"/>
</dbReference>
<gene>
    <name evidence="1" type="ORF">F4694_003513</name>
</gene>
<keyword evidence="1" id="KW-0966">Cell projection</keyword>
<name>A0A852TD61_9BACI</name>
<keyword evidence="1" id="KW-0282">Flagellum</keyword>
<sequence length="132" mass="15035">MAAPKLGNCPKCRKLYLRIRDICEDCYQKQEDDYLKVASYLREYPGTTLQELSEETEVSVANIRHFIIIGRIITAHFPNLSYPCETCGNMIKSGKTCSTCRKKIDQLTKNNENSDIISDVKLAGGYITKYLD</sequence>
<dbReference type="EMBL" id="JACCBX010000007">
    <property type="protein sequence ID" value="NYE06733.1"/>
    <property type="molecule type" value="Genomic_DNA"/>
</dbReference>
<evidence type="ECO:0000313" key="1">
    <source>
        <dbReference type="EMBL" id="NYE06733.1"/>
    </source>
</evidence>
<reference evidence="2" key="2">
    <citation type="submission" date="2020-08" db="EMBL/GenBank/DDBJ databases">
        <title>The Agave Microbiome: Exploring the role of microbial communities in plant adaptations to desert environments.</title>
        <authorList>
            <person name="Partida-Martinez L.P."/>
        </authorList>
    </citation>
    <scope>NUCLEOTIDE SEQUENCE [LARGE SCALE GENOMIC DNA]</scope>
    <source>
        <strain evidence="2">AT2.8</strain>
    </source>
</reference>
<reference evidence="2" key="1">
    <citation type="submission" date="2020-07" db="EMBL/GenBank/DDBJ databases">
        <authorList>
            <person name="Partida-Martinez L."/>
            <person name="Huntemann M."/>
            <person name="Clum A."/>
            <person name="Wang J."/>
            <person name="Palaniappan K."/>
            <person name="Ritter S."/>
            <person name="Chen I.-M."/>
            <person name="Stamatis D."/>
            <person name="Reddy T."/>
            <person name="O'Malley R."/>
            <person name="Daum C."/>
            <person name="Shapiro N."/>
            <person name="Ivanova N."/>
            <person name="Kyrpides N."/>
            <person name="Woyke T."/>
        </authorList>
    </citation>
    <scope>NUCLEOTIDE SEQUENCE [LARGE SCALE GENOMIC DNA]</scope>
    <source>
        <strain evidence="2">AT2.8</strain>
    </source>
</reference>
<protein>
    <submittedName>
        <fullName evidence="1">Flagellar operon protein (TIGR03826 family)</fullName>
    </submittedName>
</protein>
<dbReference type="AlphaFoldDB" id="A0A852TD61"/>
<comment type="caution">
    <text evidence="1">The sequence shown here is derived from an EMBL/GenBank/DDBJ whole genome shotgun (WGS) entry which is preliminary data.</text>
</comment>
<accession>A0A852TD61</accession>
<evidence type="ECO:0000313" key="2">
    <source>
        <dbReference type="Proteomes" id="UP000548423"/>
    </source>
</evidence>
<keyword evidence="1" id="KW-0969">Cilium</keyword>